<proteinExistence type="predicted"/>
<name>A0AA86XEP2_STREE</name>
<organism evidence="2 3">
    <name type="scientific">Streptococcus pneumoniae</name>
    <dbReference type="NCBI Taxonomy" id="1313"/>
    <lineage>
        <taxon>Bacteria</taxon>
        <taxon>Bacillati</taxon>
        <taxon>Bacillota</taxon>
        <taxon>Bacilli</taxon>
        <taxon>Lactobacillales</taxon>
        <taxon>Streptococcaceae</taxon>
        <taxon>Streptococcus</taxon>
    </lineage>
</organism>
<feature type="transmembrane region" description="Helical" evidence="1">
    <location>
        <begin position="131"/>
        <end position="148"/>
    </location>
</feature>
<gene>
    <name evidence="2" type="ORF">ERS019486_01450</name>
</gene>
<feature type="transmembrane region" description="Helical" evidence="1">
    <location>
        <begin position="256"/>
        <end position="275"/>
    </location>
</feature>
<keyword evidence="1" id="KW-1133">Transmembrane helix</keyword>
<keyword evidence="1" id="KW-0812">Transmembrane</keyword>
<dbReference type="Proteomes" id="UP000042745">
    <property type="component" value="Unassembled WGS sequence"/>
</dbReference>
<dbReference type="EMBL" id="CKGU01000021">
    <property type="protein sequence ID" value="CIS64086.1"/>
    <property type="molecule type" value="Genomic_DNA"/>
</dbReference>
<accession>A0AA86XEP2</accession>
<evidence type="ECO:0000256" key="1">
    <source>
        <dbReference type="SAM" id="Phobius"/>
    </source>
</evidence>
<evidence type="ECO:0000313" key="2">
    <source>
        <dbReference type="EMBL" id="CIS64086.1"/>
    </source>
</evidence>
<sequence length="350" mass="41537">MDESKYLCYLEKYDALGSGRLLAKVNNTYYMFNKNQIELLRYLNKNAKKREEIYVKFSCYTSNTIDQFIDYFYKQGILVKKNSFDDNGLKFLSIYRRLTRFYIPQKLNDYIGQKKSKFIPFLPNPVLITKVMLYCSPILALFLCYACYDIQLNISKVPRNIITFLVGSVVAIIHELLIMIYYLKSGRVPGRIYIRIVYLVVISFGTEWGASYSEKKVFRTTMFLFSMISIFYLSAIFFMIFYLLQYLKLYTAAYYTSIYAVGTLIFAFINAYPFLLKTDGYILYQEFFGIYKIRSLFFKTLFYCIGIRNNLKLQEVVKRNNLKTYIWDLFFIISIIGLLYILYSGIRFII</sequence>
<feature type="transmembrane region" description="Helical" evidence="1">
    <location>
        <begin position="160"/>
        <end position="180"/>
    </location>
</feature>
<protein>
    <submittedName>
        <fullName evidence="2">IS1380-Spn1 transposase</fullName>
    </submittedName>
</protein>
<dbReference type="RefSeq" id="WP_224783105.1">
    <property type="nucleotide sequence ID" value="NZ_CJZJ01000098.1"/>
</dbReference>
<feature type="transmembrane region" description="Helical" evidence="1">
    <location>
        <begin position="192"/>
        <end position="210"/>
    </location>
</feature>
<feature type="transmembrane region" description="Helical" evidence="1">
    <location>
        <begin position="296"/>
        <end position="313"/>
    </location>
</feature>
<feature type="transmembrane region" description="Helical" evidence="1">
    <location>
        <begin position="325"/>
        <end position="343"/>
    </location>
</feature>
<comment type="caution">
    <text evidence="2">The sequence shown here is derived from an EMBL/GenBank/DDBJ whole genome shotgun (WGS) entry which is preliminary data.</text>
</comment>
<feature type="transmembrane region" description="Helical" evidence="1">
    <location>
        <begin position="222"/>
        <end position="244"/>
    </location>
</feature>
<evidence type="ECO:0000313" key="3">
    <source>
        <dbReference type="Proteomes" id="UP000042745"/>
    </source>
</evidence>
<reference evidence="2 3" key="1">
    <citation type="submission" date="2015-03" db="EMBL/GenBank/DDBJ databases">
        <authorList>
            <consortium name="Pathogen Informatics"/>
            <person name="Murphy D."/>
        </authorList>
    </citation>
    <scope>NUCLEOTIDE SEQUENCE [LARGE SCALE GENOMIC DNA]</scope>
    <source>
        <strain evidence="3">type strain: N</strain>
    </source>
</reference>
<dbReference type="AlphaFoldDB" id="A0AA86XEP2"/>
<keyword evidence="1" id="KW-0472">Membrane</keyword>